<name>A0A8S5N8Y1_9CAUD</name>
<sequence>MVINGANLRAIYQGFNTIYNKAFAEAEPQYQKVATVVPSTTGEETYAWLGDIPGMREWIGDREIQNLTASDYTVKNKSFELTVGLPKEAVEDDKIGLYNPSVQMLGQSAALHPDELVFGLLKKGTTEKCYDGQAFFSDSHKIGKKTVSNKGKKKLGAESYAAARSSMMSITNSKGRPLRLIPDLLVVPPSLESTARKIIKADEIEGTTNTMKDTAEILVLPDLADQETQWYLLCTRRPVKPLIYQQRKPAKFVAKTNETDDNVFFSKQFLYGVDSRGNAGFGFWQMAYFSDGTEA</sequence>
<dbReference type="Pfam" id="PF10124">
    <property type="entry name" value="Mu-like_gpT"/>
    <property type="match status" value="2"/>
</dbReference>
<dbReference type="InterPro" id="IPR018774">
    <property type="entry name" value="Phage_Mu_GpT"/>
</dbReference>
<evidence type="ECO:0000259" key="1">
    <source>
        <dbReference type="Pfam" id="PF10124"/>
    </source>
</evidence>
<reference evidence="2" key="1">
    <citation type="journal article" date="2021" name="Proc. Natl. Acad. Sci. U.S.A.">
        <title>A Catalog of Tens of Thousands of Viruses from Human Metagenomes Reveals Hidden Associations with Chronic Diseases.</title>
        <authorList>
            <person name="Tisza M.J."/>
            <person name="Buck C.B."/>
        </authorList>
    </citation>
    <scope>NUCLEOTIDE SEQUENCE</scope>
    <source>
        <strain evidence="2">Ct5hB2</strain>
    </source>
</reference>
<dbReference type="EMBL" id="BK015093">
    <property type="protein sequence ID" value="DAD90720.1"/>
    <property type="molecule type" value="Genomic_DNA"/>
</dbReference>
<organism evidence="2">
    <name type="scientific">Myoviridae sp. ct5hB2</name>
    <dbReference type="NCBI Taxonomy" id="2826614"/>
    <lineage>
        <taxon>Viruses</taxon>
        <taxon>Duplodnaviria</taxon>
        <taxon>Heunggongvirae</taxon>
        <taxon>Uroviricota</taxon>
        <taxon>Caudoviricetes</taxon>
    </lineage>
</organism>
<protein>
    <submittedName>
        <fullName evidence="2">Major capsid protein</fullName>
    </submittedName>
</protein>
<feature type="domain" description="Bacteriophage Mu GpT" evidence="1">
    <location>
        <begin position="225"/>
        <end position="291"/>
    </location>
</feature>
<proteinExistence type="predicted"/>
<evidence type="ECO:0000313" key="2">
    <source>
        <dbReference type="EMBL" id="DAD90720.1"/>
    </source>
</evidence>
<accession>A0A8S5N8Y1</accession>
<feature type="domain" description="Bacteriophage Mu GpT" evidence="1">
    <location>
        <begin position="8"/>
        <end position="151"/>
    </location>
</feature>